<keyword evidence="2" id="KW-1185">Reference proteome</keyword>
<dbReference type="EMBL" id="JARBDR010000214">
    <property type="protein sequence ID" value="KAJ8318919.1"/>
    <property type="molecule type" value="Genomic_DNA"/>
</dbReference>
<proteinExistence type="predicted"/>
<reference evidence="1 2" key="1">
    <citation type="submission" date="2022-12" db="EMBL/GenBank/DDBJ databases">
        <title>Chromosome-level genome of Tegillarca granosa.</title>
        <authorList>
            <person name="Kim J."/>
        </authorList>
    </citation>
    <scope>NUCLEOTIDE SEQUENCE [LARGE SCALE GENOMIC DNA]</scope>
    <source>
        <strain evidence="1">Teg-2019</strain>
        <tissue evidence="1">Adductor muscle</tissue>
    </source>
</reference>
<accession>A0ABQ9FNN5</accession>
<protein>
    <submittedName>
        <fullName evidence="1">Uncharacterized protein</fullName>
    </submittedName>
</protein>
<evidence type="ECO:0000313" key="1">
    <source>
        <dbReference type="EMBL" id="KAJ8318919.1"/>
    </source>
</evidence>
<sequence length="81" mass="9580">MLSFLPVCNLFDFAAEHKQRIFEDLQKLYPNEPRTWDAVARKHLHKNVHDAVSDKDVLKFYSVYEEAIKKIPGDMLAEYVR</sequence>
<comment type="caution">
    <text evidence="1">The sequence shown here is derived from an EMBL/GenBank/DDBJ whole genome shotgun (WGS) entry which is preliminary data.</text>
</comment>
<evidence type="ECO:0000313" key="2">
    <source>
        <dbReference type="Proteomes" id="UP001217089"/>
    </source>
</evidence>
<dbReference type="Proteomes" id="UP001217089">
    <property type="component" value="Unassembled WGS sequence"/>
</dbReference>
<name>A0ABQ9FNN5_TEGGR</name>
<organism evidence="1 2">
    <name type="scientific">Tegillarca granosa</name>
    <name type="common">Malaysian cockle</name>
    <name type="synonym">Anadara granosa</name>
    <dbReference type="NCBI Taxonomy" id="220873"/>
    <lineage>
        <taxon>Eukaryota</taxon>
        <taxon>Metazoa</taxon>
        <taxon>Spiralia</taxon>
        <taxon>Lophotrochozoa</taxon>
        <taxon>Mollusca</taxon>
        <taxon>Bivalvia</taxon>
        <taxon>Autobranchia</taxon>
        <taxon>Pteriomorphia</taxon>
        <taxon>Arcoida</taxon>
        <taxon>Arcoidea</taxon>
        <taxon>Arcidae</taxon>
        <taxon>Tegillarca</taxon>
    </lineage>
</organism>
<gene>
    <name evidence="1" type="ORF">KUTeg_004010</name>
</gene>